<organism evidence="5">
    <name type="scientific">Tetraodon nigroviridis</name>
    <name type="common">Spotted green pufferfish</name>
    <name type="synonym">Chelonodon nigroviridis</name>
    <dbReference type="NCBI Taxonomy" id="99883"/>
    <lineage>
        <taxon>Eukaryota</taxon>
        <taxon>Metazoa</taxon>
        <taxon>Chordata</taxon>
        <taxon>Craniata</taxon>
        <taxon>Vertebrata</taxon>
        <taxon>Euteleostomi</taxon>
        <taxon>Actinopterygii</taxon>
        <taxon>Neopterygii</taxon>
        <taxon>Teleostei</taxon>
        <taxon>Neoteleostei</taxon>
        <taxon>Acanthomorphata</taxon>
        <taxon>Eupercaria</taxon>
        <taxon>Tetraodontiformes</taxon>
        <taxon>Tetradontoidea</taxon>
        <taxon>Tetraodontidae</taxon>
        <taxon>Tetraodon</taxon>
    </lineage>
</organism>
<dbReference type="InterPro" id="IPR015668">
    <property type="entry name" value="Bcl-9/Bcl-9l"/>
</dbReference>
<dbReference type="GO" id="GO:0045944">
    <property type="term" value="P:positive regulation of transcription by RNA polymerase II"/>
    <property type="evidence" value="ECO:0007669"/>
    <property type="project" value="TreeGrafter"/>
</dbReference>
<evidence type="ECO:0000256" key="1">
    <source>
        <dbReference type="ARBA" id="ARBA00004123"/>
    </source>
</evidence>
<comment type="similarity">
    <text evidence="2">Belongs to the BCL9 family.</text>
</comment>
<dbReference type="PANTHER" id="PTHR15185">
    <property type="entry name" value="BCL9"/>
    <property type="match status" value="1"/>
</dbReference>
<dbReference type="AlphaFoldDB" id="Q4RRC9"/>
<gene>
    <name evidence="5" type="ORF">GSTENG00030219001</name>
</gene>
<dbReference type="GO" id="GO:1990907">
    <property type="term" value="C:beta-catenin-TCF complex"/>
    <property type="evidence" value="ECO:0007669"/>
    <property type="project" value="TreeGrafter"/>
</dbReference>
<dbReference type="GO" id="GO:0003713">
    <property type="term" value="F:transcription coactivator activity"/>
    <property type="evidence" value="ECO:0007669"/>
    <property type="project" value="InterPro"/>
</dbReference>
<evidence type="ECO:0000256" key="4">
    <source>
        <dbReference type="SAM" id="MobiDB-lite"/>
    </source>
</evidence>
<reference evidence="5" key="1">
    <citation type="journal article" date="2004" name="Nature">
        <title>Genome duplication in the teleost fish Tetraodon nigroviridis reveals the early vertebrate proto-karyotype.</title>
        <authorList>
            <person name="Jaillon O."/>
            <person name="Aury J.-M."/>
            <person name="Brunet F."/>
            <person name="Petit J.-L."/>
            <person name="Stange-Thomann N."/>
            <person name="Mauceli E."/>
            <person name="Bouneau L."/>
            <person name="Fischer C."/>
            <person name="Ozouf-Costaz C."/>
            <person name="Bernot A."/>
            <person name="Nicaud S."/>
            <person name="Jaffe D."/>
            <person name="Fisher S."/>
            <person name="Lutfalla G."/>
            <person name="Dossat C."/>
            <person name="Segurens B."/>
            <person name="Dasilva C."/>
            <person name="Salanoubat M."/>
            <person name="Levy M."/>
            <person name="Boudet N."/>
            <person name="Castellano S."/>
            <person name="Anthouard V."/>
            <person name="Jubin C."/>
            <person name="Castelli V."/>
            <person name="Katinka M."/>
            <person name="Vacherie B."/>
            <person name="Biemont C."/>
            <person name="Skalli Z."/>
            <person name="Cattolico L."/>
            <person name="Poulain J."/>
            <person name="De Berardinis V."/>
            <person name="Cruaud C."/>
            <person name="Duprat S."/>
            <person name="Brottier P."/>
            <person name="Coutanceau J.-P."/>
            <person name="Gouzy J."/>
            <person name="Parra G."/>
            <person name="Lardier G."/>
            <person name="Chapple C."/>
            <person name="McKernan K.J."/>
            <person name="McEwan P."/>
            <person name="Bosak S."/>
            <person name="Kellis M."/>
            <person name="Volff J.-N."/>
            <person name="Guigo R."/>
            <person name="Zody M.C."/>
            <person name="Mesirov J."/>
            <person name="Lindblad-Toh K."/>
            <person name="Birren B."/>
            <person name="Nusbaum C."/>
            <person name="Kahn D."/>
            <person name="Robinson-Rechavi M."/>
            <person name="Laudet V."/>
            <person name="Schachter V."/>
            <person name="Quetier F."/>
            <person name="Saurin W."/>
            <person name="Scarpelli C."/>
            <person name="Wincker P."/>
            <person name="Lander E.S."/>
            <person name="Weissenbach J."/>
            <person name="Roest Crollius H."/>
        </authorList>
    </citation>
    <scope>NUCLEOTIDE SEQUENCE [LARGE SCALE GENOMIC DNA]</scope>
</reference>
<reference evidence="5" key="2">
    <citation type="submission" date="2004-02" db="EMBL/GenBank/DDBJ databases">
        <authorList>
            <consortium name="Genoscope"/>
            <consortium name="Whitehead Institute Centre for Genome Research"/>
        </authorList>
    </citation>
    <scope>NUCLEOTIDE SEQUENCE</scope>
</reference>
<dbReference type="PANTHER" id="PTHR15185:SF3">
    <property type="entry name" value="B-CELL CLL_LYMPHOMA 9-LIKE PROTEIN"/>
    <property type="match status" value="1"/>
</dbReference>
<evidence type="ECO:0000256" key="2">
    <source>
        <dbReference type="ARBA" id="ARBA00009200"/>
    </source>
</evidence>
<accession>Q4RRC9</accession>
<dbReference type="KEGG" id="tng:GSTEN00030219G001"/>
<feature type="region of interest" description="Disordered" evidence="4">
    <location>
        <begin position="245"/>
        <end position="265"/>
    </location>
</feature>
<feature type="compositionally biased region" description="Low complexity" evidence="4">
    <location>
        <begin position="57"/>
        <end position="67"/>
    </location>
</feature>
<feature type="compositionally biased region" description="Basic and acidic residues" evidence="4">
    <location>
        <begin position="32"/>
        <end position="50"/>
    </location>
</feature>
<evidence type="ECO:0000313" key="5">
    <source>
        <dbReference type="EMBL" id="CAG09053.1"/>
    </source>
</evidence>
<proteinExistence type="inferred from homology"/>
<name>Q4RRC9_TETNG</name>
<feature type="region of interest" description="Disordered" evidence="4">
    <location>
        <begin position="155"/>
        <end position="216"/>
    </location>
</feature>
<dbReference type="GO" id="GO:0008013">
    <property type="term" value="F:beta-catenin binding"/>
    <property type="evidence" value="ECO:0007669"/>
    <property type="project" value="InterPro"/>
</dbReference>
<comment type="subcellular location">
    <subcellularLocation>
        <location evidence="1">Nucleus</location>
    </subcellularLocation>
</comment>
<protein>
    <submittedName>
        <fullName evidence="5">Chromosome 16 SCAF15002, whole genome shotgun sequence</fullName>
    </submittedName>
</protein>
<dbReference type="GO" id="GO:0030512">
    <property type="term" value="P:negative regulation of transforming growth factor beta receptor signaling pathway"/>
    <property type="evidence" value="ECO:0007669"/>
    <property type="project" value="TreeGrafter"/>
</dbReference>
<keyword evidence="3" id="KW-0539">Nucleus</keyword>
<dbReference type="OrthoDB" id="7668649at2759"/>
<dbReference type="GO" id="GO:0060070">
    <property type="term" value="P:canonical Wnt signaling pathway"/>
    <property type="evidence" value="ECO:0007669"/>
    <property type="project" value="InterPro"/>
</dbReference>
<feature type="compositionally biased region" description="Basic and acidic residues" evidence="4">
    <location>
        <begin position="256"/>
        <end position="265"/>
    </location>
</feature>
<dbReference type="EMBL" id="CAAE01015002">
    <property type="protein sequence ID" value="CAG09053.1"/>
    <property type="molecule type" value="Genomic_DNA"/>
</dbReference>
<feature type="compositionally biased region" description="Low complexity" evidence="4">
    <location>
        <begin position="197"/>
        <end position="214"/>
    </location>
</feature>
<evidence type="ECO:0000256" key="3">
    <source>
        <dbReference type="ARBA" id="ARBA00023242"/>
    </source>
</evidence>
<feature type="region of interest" description="Disordered" evidence="4">
    <location>
        <begin position="26"/>
        <end position="138"/>
    </location>
</feature>
<sequence>MASPQWRLSSDVNPTDKLAGLFFTSLSPTDQMHPDNKLSHGKEVTNDRRSQIPNVNQPAQQQAAASALGPKNAGAGSHGAKSNQVSACNAGAKAPAQSASTAEGMLKTKCKRERSIGAEAGETRTAVSSASDTDAKGVSVLRSKRRCVLVKKQPYSGDEWCSGPDTEEDDDKPRAAMHRGCGPADPAKGPSEHLSSGPLPETEGPGPKTEPPQTSQQLVYVFTTSLANRAIYQRGLTAYLRRAAQPALQPQPPQKPKSELLSHPQRDLEAALLDPLRAELVEASTTVA</sequence>